<feature type="signal peptide" evidence="2">
    <location>
        <begin position="1"/>
        <end position="24"/>
    </location>
</feature>
<protein>
    <submittedName>
        <fullName evidence="3">Uncharacterized protein</fullName>
    </submittedName>
</protein>
<evidence type="ECO:0000313" key="4">
    <source>
        <dbReference type="Proteomes" id="UP000036932"/>
    </source>
</evidence>
<evidence type="ECO:0000313" key="3">
    <source>
        <dbReference type="EMBL" id="KOR87680.1"/>
    </source>
</evidence>
<reference evidence="4" key="1">
    <citation type="submission" date="2015-08" db="EMBL/GenBank/DDBJ databases">
        <title>Genome sequencing project for genomic taxonomy and phylogenomics of Bacillus-like bacteria.</title>
        <authorList>
            <person name="Liu B."/>
            <person name="Wang J."/>
            <person name="Zhu Y."/>
            <person name="Liu G."/>
            <person name="Chen Q."/>
            <person name="Chen Z."/>
            <person name="Lan J."/>
            <person name="Che J."/>
            <person name="Ge C."/>
            <person name="Shi H."/>
            <person name="Pan Z."/>
            <person name="Liu X."/>
        </authorList>
    </citation>
    <scope>NUCLEOTIDE SEQUENCE [LARGE SCALE GENOMIC DNA]</scope>
    <source>
        <strain evidence="4">FJAT-22460</strain>
    </source>
</reference>
<keyword evidence="1" id="KW-0812">Transmembrane</keyword>
<keyword evidence="1" id="KW-1133">Transmembrane helix</keyword>
<name>A0A0M1P081_9BACL</name>
<organism evidence="3 4">
    <name type="scientific">Paenibacillus solani</name>
    <dbReference type="NCBI Taxonomy" id="1705565"/>
    <lineage>
        <taxon>Bacteria</taxon>
        <taxon>Bacillati</taxon>
        <taxon>Bacillota</taxon>
        <taxon>Bacilli</taxon>
        <taxon>Bacillales</taxon>
        <taxon>Paenibacillaceae</taxon>
        <taxon>Paenibacillus</taxon>
    </lineage>
</organism>
<proteinExistence type="predicted"/>
<accession>A0A0M1P081</accession>
<evidence type="ECO:0000256" key="2">
    <source>
        <dbReference type="SAM" id="SignalP"/>
    </source>
</evidence>
<gene>
    <name evidence="3" type="ORF">AM231_17255</name>
</gene>
<evidence type="ECO:0000256" key="1">
    <source>
        <dbReference type="SAM" id="Phobius"/>
    </source>
</evidence>
<dbReference type="AlphaFoldDB" id="A0A0M1P081"/>
<feature type="chain" id="PRO_5005620653" evidence="2">
    <location>
        <begin position="25"/>
        <end position="151"/>
    </location>
</feature>
<keyword evidence="4" id="KW-1185">Reference proteome</keyword>
<dbReference type="PATRIC" id="fig|1705565.3.peg.357"/>
<feature type="transmembrane region" description="Helical" evidence="1">
    <location>
        <begin position="120"/>
        <end position="141"/>
    </location>
</feature>
<dbReference type="EMBL" id="LIUT01000002">
    <property type="protein sequence ID" value="KOR87680.1"/>
    <property type="molecule type" value="Genomic_DNA"/>
</dbReference>
<comment type="caution">
    <text evidence="3">The sequence shown here is derived from an EMBL/GenBank/DDBJ whole genome shotgun (WGS) entry which is preliminary data.</text>
</comment>
<keyword evidence="1" id="KW-0472">Membrane</keyword>
<dbReference type="Proteomes" id="UP000036932">
    <property type="component" value="Unassembled WGS sequence"/>
</dbReference>
<sequence length="151" mass="16569">MKRYMKVSLITLLLAICSSTAALASWAYPFVVNGGKIFVVTADHVDESKLGDVVGKVTYYSDREGTYSGNFSNIYPKGMKYYAIQGISSKLAIAVETQEGYVIARYEGEYEGARFPLQVILGWIAAGLVLLIVGCVTAVVFKKRADGSYRR</sequence>
<dbReference type="OrthoDB" id="2357153at2"/>
<keyword evidence="2" id="KW-0732">Signal</keyword>